<proteinExistence type="predicted"/>
<dbReference type="RefSeq" id="XP_024730039.1">
    <property type="nucleotide sequence ID" value="XM_024888093.1"/>
</dbReference>
<dbReference type="OrthoDB" id="3561171at2759"/>
<gene>
    <name evidence="1" type="ORF">K444DRAFT_704932</name>
</gene>
<keyword evidence="2" id="KW-1185">Reference proteome</keyword>
<reference evidence="1 2" key="1">
    <citation type="submission" date="2016-04" db="EMBL/GenBank/DDBJ databases">
        <title>A degradative enzymes factory behind the ericoid mycorrhizal symbiosis.</title>
        <authorList>
            <consortium name="DOE Joint Genome Institute"/>
            <person name="Martino E."/>
            <person name="Morin E."/>
            <person name="Grelet G."/>
            <person name="Kuo A."/>
            <person name="Kohler A."/>
            <person name="Daghino S."/>
            <person name="Barry K."/>
            <person name="Choi C."/>
            <person name="Cichocki N."/>
            <person name="Clum A."/>
            <person name="Copeland A."/>
            <person name="Hainaut M."/>
            <person name="Haridas S."/>
            <person name="Labutti K."/>
            <person name="Lindquist E."/>
            <person name="Lipzen A."/>
            <person name="Khouja H.-R."/>
            <person name="Murat C."/>
            <person name="Ohm R."/>
            <person name="Olson A."/>
            <person name="Spatafora J."/>
            <person name="Veneault-Fourrey C."/>
            <person name="Henrissat B."/>
            <person name="Grigoriev I."/>
            <person name="Martin F."/>
            <person name="Perotto S."/>
        </authorList>
    </citation>
    <scope>NUCLEOTIDE SEQUENCE [LARGE SCALE GENOMIC DNA]</scope>
    <source>
        <strain evidence="1 2">E</strain>
    </source>
</reference>
<sequence length="193" mass="21263">MWSSELPFSSNISTLTIVRQAKSPHRFSAKDSPLSMPPTDGTTPIGDPFDPTLCNNISRGSAAFILVALALGALTQPPGSLLISPSVRHLRIWRLSPFLCGPEGLTILCSLVQAPFAHMSQRKRAFDIMAKRTTTTDGDTRSLVEISQRPKLELILPMMLQIGKVFFLRASRFTTAMAILYWIDGAVVEYCHC</sequence>
<dbReference type="GeneID" id="36596169"/>
<evidence type="ECO:0000313" key="1">
    <source>
        <dbReference type="EMBL" id="PMD53135.1"/>
    </source>
</evidence>
<dbReference type="AlphaFoldDB" id="A0A2J6SQT0"/>
<protein>
    <submittedName>
        <fullName evidence="1">Uncharacterized protein</fullName>
    </submittedName>
</protein>
<organism evidence="1 2">
    <name type="scientific">Hyaloscypha bicolor E</name>
    <dbReference type="NCBI Taxonomy" id="1095630"/>
    <lineage>
        <taxon>Eukaryota</taxon>
        <taxon>Fungi</taxon>
        <taxon>Dikarya</taxon>
        <taxon>Ascomycota</taxon>
        <taxon>Pezizomycotina</taxon>
        <taxon>Leotiomycetes</taxon>
        <taxon>Helotiales</taxon>
        <taxon>Hyaloscyphaceae</taxon>
        <taxon>Hyaloscypha</taxon>
        <taxon>Hyaloscypha bicolor</taxon>
    </lineage>
</organism>
<dbReference type="EMBL" id="KZ613895">
    <property type="protein sequence ID" value="PMD53135.1"/>
    <property type="molecule type" value="Genomic_DNA"/>
</dbReference>
<name>A0A2J6SQT0_9HELO</name>
<dbReference type="Proteomes" id="UP000235371">
    <property type="component" value="Unassembled WGS sequence"/>
</dbReference>
<dbReference type="InParanoid" id="A0A2J6SQT0"/>
<evidence type="ECO:0000313" key="2">
    <source>
        <dbReference type="Proteomes" id="UP000235371"/>
    </source>
</evidence>
<accession>A0A2J6SQT0</accession>